<comment type="caution">
    <text evidence="3">The sequence shown here is derived from an EMBL/GenBank/DDBJ whole genome shotgun (WGS) entry which is preliminary data.</text>
</comment>
<sequence length="232" mass="23813">MHPFAAVLVASAAVSLVYSHAVLIGPKSREGMDIGDGIKYVGNITRYAPDPSFPMCAGFPAAAPVQTYTAGSKLDIKWSVTIPHTSDPGVTISIQYQPSEEFMVLGSGIDDALTQASIQLPPNKSSTSAVLRFMWQSKDDGGFYIGCSDIVVNPSKDAVVGPSTITASIITTESPAKMAATGTSKSASTATGPAGMASVSAVVKPTLSVKSGSECTAVVVAAWLILVVSVSL</sequence>
<keyword evidence="1" id="KW-0732">Signal</keyword>
<evidence type="ECO:0000256" key="1">
    <source>
        <dbReference type="SAM" id="SignalP"/>
    </source>
</evidence>
<dbReference type="EMBL" id="QEAP01000147">
    <property type="protein sequence ID" value="TPX74060.1"/>
    <property type="molecule type" value="Genomic_DNA"/>
</dbReference>
<dbReference type="Proteomes" id="UP000320333">
    <property type="component" value="Unassembled WGS sequence"/>
</dbReference>
<evidence type="ECO:0000313" key="3">
    <source>
        <dbReference type="EMBL" id="TPX74060.1"/>
    </source>
</evidence>
<evidence type="ECO:0000313" key="4">
    <source>
        <dbReference type="Proteomes" id="UP000320333"/>
    </source>
</evidence>
<accession>A0A507FEQ6</accession>
<evidence type="ECO:0000259" key="2">
    <source>
        <dbReference type="Pfam" id="PF03067"/>
    </source>
</evidence>
<protein>
    <recommendedName>
        <fullName evidence="2">Chitin-binding type-4 domain-containing protein</fullName>
    </recommendedName>
</protein>
<gene>
    <name evidence="3" type="ORF">CcCBS67573_g04681</name>
</gene>
<dbReference type="AlphaFoldDB" id="A0A507FEQ6"/>
<dbReference type="Pfam" id="PF03067">
    <property type="entry name" value="LPMO_10"/>
    <property type="match status" value="1"/>
</dbReference>
<dbReference type="InterPro" id="IPR004302">
    <property type="entry name" value="Cellulose/chitin-bd_N"/>
</dbReference>
<feature type="chain" id="PRO_5021238144" description="Chitin-binding type-4 domain-containing protein" evidence="1">
    <location>
        <begin position="20"/>
        <end position="232"/>
    </location>
</feature>
<feature type="signal peptide" evidence="1">
    <location>
        <begin position="1"/>
        <end position="19"/>
    </location>
</feature>
<organism evidence="3 4">
    <name type="scientific">Chytriomyces confervae</name>
    <dbReference type="NCBI Taxonomy" id="246404"/>
    <lineage>
        <taxon>Eukaryota</taxon>
        <taxon>Fungi</taxon>
        <taxon>Fungi incertae sedis</taxon>
        <taxon>Chytridiomycota</taxon>
        <taxon>Chytridiomycota incertae sedis</taxon>
        <taxon>Chytridiomycetes</taxon>
        <taxon>Chytridiales</taxon>
        <taxon>Chytriomycetaceae</taxon>
        <taxon>Chytriomyces</taxon>
    </lineage>
</organism>
<feature type="domain" description="Chitin-binding type-4" evidence="2">
    <location>
        <begin position="61"/>
        <end position="150"/>
    </location>
</feature>
<dbReference type="OrthoDB" id="2342176at2759"/>
<proteinExistence type="predicted"/>
<keyword evidence="4" id="KW-1185">Reference proteome</keyword>
<reference evidence="3 4" key="1">
    <citation type="journal article" date="2019" name="Sci. Rep.">
        <title>Comparative genomics of chytrid fungi reveal insights into the obligate biotrophic and pathogenic lifestyle of Synchytrium endobioticum.</title>
        <authorList>
            <person name="van de Vossenberg B.T.L.H."/>
            <person name="Warris S."/>
            <person name="Nguyen H.D.T."/>
            <person name="van Gent-Pelzer M.P.E."/>
            <person name="Joly D.L."/>
            <person name="van de Geest H.C."/>
            <person name="Bonants P.J.M."/>
            <person name="Smith D.S."/>
            <person name="Levesque C.A."/>
            <person name="van der Lee T.A.J."/>
        </authorList>
    </citation>
    <scope>NUCLEOTIDE SEQUENCE [LARGE SCALE GENOMIC DNA]</scope>
    <source>
        <strain evidence="3 4">CBS 675.73</strain>
    </source>
</reference>
<dbReference type="Gene3D" id="2.70.50.70">
    <property type="match status" value="1"/>
</dbReference>
<name>A0A507FEQ6_9FUNG</name>